<accession>A0A179G215</accession>
<dbReference type="OrthoDB" id="5233646at2759"/>
<dbReference type="KEGG" id="pchm:VFPPC_03712"/>
<feature type="compositionally biased region" description="Polar residues" evidence="1">
    <location>
        <begin position="495"/>
        <end position="508"/>
    </location>
</feature>
<feature type="transmembrane region" description="Helical" evidence="2">
    <location>
        <begin position="453"/>
        <end position="474"/>
    </location>
</feature>
<keyword evidence="5" id="KW-1185">Reference proteome</keyword>
<dbReference type="AlphaFoldDB" id="A0A179G215"/>
<dbReference type="PROSITE" id="PS51767">
    <property type="entry name" value="PEPTIDASE_A1"/>
    <property type="match status" value="1"/>
</dbReference>
<keyword evidence="2" id="KW-1133">Transmembrane helix</keyword>
<comment type="caution">
    <text evidence="4">The sequence shown here is derived from an EMBL/GenBank/DDBJ whole genome shotgun (WGS) entry which is preliminary data.</text>
</comment>
<feature type="compositionally biased region" description="Low complexity" evidence="1">
    <location>
        <begin position="679"/>
        <end position="699"/>
    </location>
</feature>
<dbReference type="Gene3D" id="2.40.70.10">
    <property type="entry name" value="Acid Proteases"/>
    <property type="match status" value="2"/>
</dbReference>
<dbReference type="EMBL" id="LSBJ02000002">
    <property type="protein sequence ID" value="OAQ71413.1"/>
    <property type="molecule type" value="Genomic_DNA"/>
</dbReference>
<dbReference type="InterPro" id="IPR021109">
    <property type="entry name" value="Peptidase_aspartic_dom_sf"/>
</dbReference>
<feature type="compositionally biased region" description="Polar residues" evidence="1">
    <location>
        <begin position="635"/>
        <end position="650"/>
    </location>
</feature>
<feature type="region of interest" description="Disordered" evidence="1">
    <location>
        <begin position="480"/>
        <end position="540"/>
    </location>
</feature>
<feature type="region of interest" description="Disordered" evidence="1">
    <location>
        <begin position="765"/>
        <end position="870"/>
    </location>
</feature>
<name>A0A179G215_METCM</name>
<dbReference type="STRING" id="1380566.A0A179G215"/>
<organism evidence="4 5">
    <name type="scientific">Pochonia chlamydosporia 170</name>
    <dbReference type="NCBI Taxonomy" id="1380566"/>
    <lineage>
        <taxon>Eukaryota</taxon>
        <taxon>Fungi</taxon>
        <taxon>Dikarya</taxon>
        <taxon>Ascomycota</taxon>
        <taxon>Pezizomycotina</taxon>
        <taxon>Sordariomycetes</taxon>
        <taxon>Hypocreomycetidae</taxon>
        <taxon>Hypocreales</taxon>
        <taxon>Clavicipitaceae</taxon>
        <taxon>Pochonia</taxon>
    </lineage>
</organism>
<feature type="compositionally biased region" description="Basic and acidic residues" evidence="1">
    <location>
        <begin position="830"/>
        <end position="870"/>
    </location>
</feature>
<feature type="compositionally biased region" description="Pro residues" evidence="1">
    <location>
        <begin position="432"/>
        <end position="441"/>
    </location>
</feature>
<keyword evidence="2" id="KW-0472">Membrane</keyword>
<proteinExistence type="predicted"/>
<reference evidence="4 5" key="1">
    <citation type="journal article" date="2016" name="PLoS Pathog.">
        <title>Biosynthesis of antibiotic leucinostatins in bio-control fungus Purpureocillium lilacinum and their inhibition on phytophthora revealed by genome mining.</title>
        <authorList>
            <person name="Wang G."/>
            <person name="Liu Z."/>
            <person name="Lin R."/>
            <person name="Li E."/>
            <person name="Mao Z."/>
            <person name="Ling J."/>
            <person name="Yang Y."/>
            <person name="Yin W.B."/>
            <person name="Xie B."/>
        </authorList>
    </citation>
    <scope>NUCLEOTIDE SEQUENCE [LARGE SCALE GENOMIC DNA]</scope>
    <source>
        <strain evidence="4">170</strain>
    </source>
</reference>
<dbReference type="Pfam" id="PF00026">
    <property type="entry name" value="Asp"/>
    <property type="match status" value="1"/>
</dbReference>
<evidence type="ECO:0000259" key="3">
    <source>
        <dbReference type="PROSITE" id="PS51767"/>
    </source>
</evidence>
<dbReference type="Proteomes" id="UP000078397">
    <property type="component" value="Unassembled WGS sequence"/>
</dbReference>
<evidence type="ECO:0000256" key="2">
    <source>
        <dbReference type="SAM" id="Phobius"/>
    </source>
</evidence>
<feature type="region of interest" description="Disordered" evidence="1">
    <location>
        <begin position="594"/>
        <end position="709"/>
    </location>
</feature>
<keyword evidence="2" id="KW-0812">Transmembrane</keyword>
<evidence type="ECO:0000256" key="1">
    <source>
        <dbReference type="SAM" id="MobiDB-lite"/>
    </source>
</evidence>
<dbReference type="InterPro" id="IPR033121">
    <property type="entry name" value="PEPTIDASE_A1"/>
</dbReference>
<feature type="region of interest" description="Disordered" evidence="1">
    <location>
        <begin position="422"/>
        <end position="448"/>
    </location>
</feature>
<dbReference type="RefSeq" id="XP_018147950.1">
    <property type="nucleotide sequence ID" value="XM_018283183.1"/>
</dbReference>
<sequence length="870" mass="92832">MRDQAAATTGAAAAASASASATQAPVPKASGPQPVAFDATEWLGIDGNWSTYGFLVGSNNYINVLFSTSLSEFWAVGPGGCNKNDPHCSSARGGIYYPSDSKHWSGLGTWELGLPDLGTGGNGQYGFDTIGSISAITNIAFGMSNVLMSAINSTDYFLGYFGVGMRSGNFGDIVATPPLRQAVASFGWIPSYSYGYTAGASYRSIAGSATLGGYDAARLVMHDKVFTMNQTEGVPRPLVRGIEVSTNGSSSRPGGWDSGTQVLLGYDNAFTAVIDTTTPYLWLPEAVCDDFARTLNLTYNSTFQLYTLTNDQYRQYSSNSSLAFTFSFSSMDNRDNFGSPLDVAGVVNITVPIKAFVSALNYPFKGIGYSDPAVPYFTLRKTTNNSTIIGNAFMQEAYLMTKYDSGVFSIHQAQFPNNPIQGALLTKIPRPNNSPYPPPPDHNGGSGLTTGEMVGIAVGAVAFFSTLVFAFFCYRRHRRQQRRRSGDDLDDGKDSASTLTPDSPQSPVSRMFSRIVGRRRSRRNGVAMTAGGVNPSEAPDHEIYELPAPAAPAELDAGGGDDNSILGDTDMGTDSTQHLSAYEIARRKLDRQLQGPVPEYTPPADGVVPQEEKPSVPGLRPTLQTHLADQPSPISPTRSRGAESTSNTFLASEPSPVSPRGDWSSAELPSPVTASMPPRSYSSGGTRSGGHSTTSRSLSVNSNAPVSPVTDTMPAVPAAFQRTPIDPSKIVCLGPLPENVQLPGQSAGTGSRIVGSDGRSIPGNLFTAGSRVSEASLGSNFTEEEDRMADEMSRHPSVRMGQGHHANALSRLNTDRPPLPSQPEEQEGEESPKPAESDELPEDGRIDPGRDLIHVPQMADKRYSWEEDRS</sequence>
<protein>
    <recommendedName>
        <fullName evidence="3">Peptidase A1 domain-containing protein</fullName>
    </recommendedName>
</protein>
<gene>
    <name evidence="4" type="ORF">VFPPC_03712</name>
</gene>
<dbReference type="SUPFAM" id="SSF50630">
    <property type="entry name" value="Acid proteases"/>
    <property type="match status" value="1"/>
</dbReference>
<dbReference type="GeneID" id="28847177"/>
<evidence type="ECO:0000313" key="4">
    <source>
        <dbReference type="EMBL" id="OAQ71413.1"/>
    </source>
</evidence>
<evidence type="ECO:0000313" key="5">
    <source>
        <dbReference type="Proteomes" id="UP000078397"/>
    </source>
</evidence>
<feature type="domain" description="Peptidase A1" evidence="3">
    <location>
        <begin position="50"/>
        <end position="411"/>
    </location>
</feature>